<dbReference type="PANTHER" id="PTHR37984">
    <property type="entry name" value="PROTEIN CBG26694"/>
    <property type="match status" value="1"/>
</dbReference>
<keyword evidence="4" id="KW-0255">Endonuclease</keyword>
<evidence type="ECO:0000313" key="7">
    <source>
        <dbReference type="EMBL" id="CAN60412.1"/>
    </source>
</evidence>
<feature type="region of interest" description="Disordered" evidence="5">
    <location>
        <begin position="264"/>
        <end position="306"/>
    </location>
</feature>
<dbReference type="PANTHER" id="PTHR37984:SF5">
    <property type="entry name" value="PROTEIN NYNRIN-LIKE"/>
    <property type="match status" value="1"/>
</dbReference>
<dbReference type="SUPFAM" id="SSF53098">
    <property type="entry name" value="Ribonuclease H-like"/>
    <property type="match status" value="1"/>
</dbReference>
<dbReference type="InterPro" id="IPR050951">
    <property type="entry name" value="Retrovirus_Pol_polyprotein"/>
</dbReference>
<keyword evidence="4" id="KW-0378">Hydrolase</keyword>
<evidence type="ECO:0000256" key="4">
    <source>
        <dbReference type="ARBA" id="ARBA00022759"/>
    </source>
</evidence>
<dbReference type="SUPFAM" id="SSF56672">
    <property type="entry name" value="DNA/RNA polymerases"/>
    <property type="match status" value="1"/>
</dbReference>
<dbReference type="Gene3D" id="2.40.70.10">
    <property type="entry name" value="Acid Proteases"/>
    <property type="match status" value="1"/>
</dbReference>
<feature type="domain" description="Reverse transcriptase" evidence="6">
    <location>
        <begin position="630"/>
        <end position="785"/>
    </location>
</feature>
<keyword evidence="1" id="KW-0808">Transferase</keyword>
<organism evidence="7">
    <name type="scientific">Vitis vinifera</name>
    <name type="common">Grape</name>
    <dbReference type="NCBI Taxonomy" id="29760"/>
    <lineage>
        <taxon>Eukaryota</taxon>
        <taxon>Viridiplantae</taxon>
        <taxon>Streptophyta</taxon>
        <taxon>Embryophyta</taxon>
        <taxon>Tracheophyta</taxon>
        <taxon>Spermatophyta</taxon>
        <taxon>Magnoliopsida</taxon>
        <taxon>eudicotyledons</taxon>
        <taxon>Gunneridae</taxon>
        <taxon>Pentapetalae</taxon>
        <taxon>rosids</taxon>
        <taxon>Vitales</taxon>
        <taxon>Vitaceae</taxon>
        <taxon>Viteae</taxon>
        <taxon>Vitis</taxon>
    </lineage>
</organism>
<evidence type="ECO:0000259" key="6">
    <source>
        <dbReference type="Pfam" id="PF00078"/>
    </source>
</evidence>
<accession>A5AMT5</accession>
<dbReference type="Pfam" id="PF00078">
    <property type="entry name" value="RVT_1"/>
    <property type="match status" value="1"/>
</dbReference>
<feature type="region of interest" description="Disordered" evidence="5">
    <location>
        <begin position="1199"/>
        <end position="1218"/>
    </location>
</feature>
<gene>
    <name evidence="7" type="ORF">VITISV_015399</name>
</gene>
<dbReference type="GO" id="GO:0003676">
    <property type="term" value="F:nucleic acid binding"/>
    <property type="evidence" value="ECO:0007669"/>
    <property type="project" value="InterPro"/>
</dbReference>
<dbReference type="InterPro" id="IPR000477">
    <property type="entry name" value="RT_dom"/>
</dbReference>
<dbReference type="InterPro" id="IPR012337">
    <property type="entry name" value="RNaseH-like_sf"/>
</dbReference>
<protein>
    <recommendedName>
        <fullName evidence="6">Reverse transcriptase domain-containing protein</fullName>
    </recommendedName>
</protein>
<dbReference type="Gene3D" id="3.30.70.270">
    <property type="match status" value="2"/>
</dbReference>
<dbReference type="Gene3D" id="3.30.420.10">
    <property type="entry name" value="Ribonuclease H-like superfamily/Ribonuclease H"/>
    <property type="match status" value="1"/>
</dbReference>
<dbReference type="InterPro" id="IPR043128">
    <property type="entry name" value="Rev_trsase/Diguanyl_cyclase"/>
</dbReference>
<name>A5AMT5_VITVI</name>
<reference evidence="7" key="1">
    <citation type="journal article" date="2007" name="PLoS ONE">
        <title>The first genome sequence of an elite grapevine cultivar (Pinot noir Vitis vinifera L.): coping with a highly heterozygous genome.</title>
        <authorList>
            <person name="Velasco R."/>
            <person name="Zharkikh A."/>
            <person name="Troggio M."/>
            <person name="Cartwright D.A."/>
            <person name="Cestaro A."/>
            <person name="Pruss D."/>
            <person name="Pindo M."/>
            <person name="FitzGerald L.M."/>
            <person name="Vezzulli S."/>
            <person name="Reid J."/>
            <person name="Malacarne G."/>
            <person name="Iliev D."/>
            <person name="Coppola G."/>
            <person name="Wardell B."/>
            <person name="Micheletti D."/>
            <person name="Macalma T."/>
            <person name="Facci M."/>
            <person name="Mitchell J.T."/>
            <person name="Perazzolli M."/>
            <person name="Eldredge G."/>
            <person name="Gatto P."/>
            <person name="Oyzerski R."/>
            <person name="Moretto M."/>
            <person name="Gutin N."/>
            <person name="Stefanini M."/>
            <person name="Chen Y."/>
            <person name="Segala C."/>
            <person name="Davenport C."/>
            <person name="Dematte L."/>
            <person name="Mraz A."/>
            <person name="Battilana J."/>
            <person name="Stormo K."/>
            <person name="Costa F."/>
            <person name="Tao Q."/>
            <person name="Si-Ammour A."/>
            <person name="Harkins T."/>
            <person name="Lackey A."/>
            <person name="Perbost C."/>
            <person name="Taillon B."/>
            <person name="Stella A."/>
            <person name="Solovyev V."/>
            <person name="Fawcett J.A."/>
            <person name="Sterck L."/>
            <person name="Vandepoele K."/>
            <person name="Grando S.M."/>
            <person name="Toppo S."/>
            <person name="Moser C."/>
            <person name="Lanchbury J."/>
            <person name="Bogden R."/>
            <person name="Skolnick M."/>
            <person name="Sgaramella V."/>
            <person name="Bhatnagar S.K."/>
            <person name="Fontana P."/>
            <person name="Gutin A."/>
            <person name="Van de Peer Y."/>
            <person name="Salamini F."/>
            <person name="Viola R."/>
        </authorList>
    </citation>
    <scope>NUCLEOTIDE SEQUENCE</scope>
</reference>
<keyword evidence="3" id="KW-0540">Nuclease</keyword>
<evidence type="ECO:0000256" key="5">
    <source>
        <dbReference type="SAM" id="MobiDB-lite"/>
    </source>
</evidence>
<dbReference type="Gene3D" id="3.10.10.10">
    <property type="entry name" value="HIV Type 1 Reverse Transcriptase, subunit A, domain 1"/>
    <property type="match status" value="1"/>
</dbReference>
<dbReference type="EMBL" id="AM430353">
    <property type="protein sequence ID" value="CAN60412.1"/>
    <property type="molecule type" value="Genomic_DNA"/>
</dbReference>
<dbReference type="GO" id="GO:0016779">
    <property type="term" value="F:nucleotidyltransferase activity"/>
    <property type="evidence" value="ECO:0007669"/>
    <property type="project" value="UniProtKB-KW"/>
</dbReference>
<proteinExistence type="predicted"/>
<evidence type="ECO:0000256" key="1">
    <source>
        <dbReference type="ARBA" id="ARBA00022679"/>
    </source>
</evidence>
<dbReference type="InterPro" id="IPR043502">
    <property type="entry name" value="DNA/RNA_pol_sf"/>
</dbReference>
<dbReference type="InterPro" id="IPR021109">
    <property type="entry name" value="Peptidase_aspartic_dom_sf"/>
</dbReference>
<dbReference type="CDD" id="cd01647">
    <property type="entry name" value="RT_LTR"/>
    <property type="match status" value="1"/>
</dbReference>
<dbReference type="InterPro" id="IPR036397">
    <property type="entry name" value="RNaseH_sf"/>
</dbReference>
<keyword evidence="2" id="KW-0548">Nucleotidyltransferase</keyword>
<feature type="compositionally biased region" description="Basic and acidic residues" evidence="5">
    <location>
        <begin position="279"/>
        <end position="306"/>
    </location>
</feature>
<evidence type="ECO:0000256" key="2">
    <source>
        <dbReference type="ARBA" id="ARBA00022695"/>
    </source>
</evidence>
<dbReference type="FunFam" id="3.30.70.270:FF:000020">
    <property type="entry name" value="Transposon Tf2-6 polyprotein-like Protein"/>
    <property type="match status" value="1"/>
</dbReference>
<evidence type="ECO:0000256" key="3">
    <source>
        <dbReference type="ARBA" id="ARBA00022722"/>
    </source>
</evidence>
<dbReference type="GO" id="GO:0004519">
    <property type="term" value="F:endonuclease activity"/>
    <property type="evidence" value="ECO:0007669"/>
    <property type="project" value="UniProtKB-KW"/>
</dbReference>
<sequence>MRDRMDLPRMSAPSCILPPTEHLVIRPHIVPLLPTFHGMERLLVSHFYDDISSSMKQLLETMCRGDFMSKNPEEAMDFLSYVTEVSSGWDEPNAREVGRMKSQPNASNAKARMYTLNEDIDMKAKFAAMARRLEELEVKKIREVQAISETPVQTKLYSICQSFEHLVEECPTMPVVREMFSDQANVIGQFKPNSNASYGNTYNSNWRNHPNFSWKPRAPQYTQPGQAFLQASNLEQAIVNLSKEGESSHIRVVKAMITLRSGKEVDLPTSKPEQESESEAEKEKKEKVKENRKGNSTKKEDLEANVNEKPKTTINQEERIKNHMPPPFPQALHGKKGINNALEILEVLRQVKYKSPVKYKDPGCPTISVMIGETCVEKALLDLGASVNLLPYSVYNQLGLGELKPTSITLSLADRFVTIPRATSNAIINCRNGFMQLTFGNMMLELNIFYMCNKQFHLGEEEGPKEVCMIDNIMEEHCDRKMLEDLNEIFGDLDEGLPEPLDLLATLPLLKMREEILPLFNEKETQEAVKEEPPKLILKPLPSELKYAYLEKNKQSPVVISSSLTTIKEDCLLEILRRCKKAIGWKKFYLKGINPLVYNPWVTPTQVVTNKSGIIVVQNDKGEEVSTRLTSSWRVCIDYRKLNAVTRKDHFPLSFIDQVLERVSGHPFYCFLDGYFWYFQIEIFVEDQEKTTFTCPFGTYAYKRMPFGLCNAPATFQRCMLSIFSDMVEHIMEVFMDDITVYGSAFDECLVNLEVVLNRCIDKDLVLNWEKCHFMVPQGIVLGHVLSKKGIEVDKAKIELIVKLPLPTTIKGVRQFLGHVGFYRRFIKDFSKLARPLCELLVKDAKFVWDDRCQRSFEELKLLLTTAPIESLVLIEAAPWYAHIANYLVIGEVPSVWKALDKKYFFAKIHAYYWEKPFLFKYCADQIIRKCIPEQEQQGILSHCHESACGENIFSRFGLPKAIISDGGTRFCNKLFKTLLAKYGVKHKVATPYHPQTSGQFELANQEIKTIMMKVVNTRRRDWFVKLYDSLWAYRTAYKTILGMSPYRLVYGKTCHLPVEVWHDQLVSYKEFQKGQRVLLYDSKLHIFLGKLKSRWIGEFQNGGKIEHFTGHAKIFATPQASCENFATPQMPCKNFATPQMPCEYFATPNPACENFRNPTNALRKFRKGCQQFANPFCLVKSMRNLPCEFQQPLYEKPTVSGKPTAPTDSQHPSGIAPEAIIKRPMVTAPPIEGNSNYRAMSFHSKLYFDIEAMRQQSDLRDSFGLLQKKNIPWRVRFTREVPHAKDIAQLRNLVIGGLQGVFWDLDNKKSNRKYLQMSVANIGMLQEPFRKRKWCLRDFADTQEGLRNHFATKGYSRRAAKLASILRFPTSSLRHISGNFRRKYTLLCKKAAKSLRNKRVISQHFAKFFLQLGVIDLQWL</sequence>